<comment type="caution">
    <text evidence="1">The sequence shown here is derived from an EMBL/GenBank/DDBJ whole genome shotgun (WGS) entry which is preliminary data.</text>
</comment>
<evidence type="ECO:0000313" key="1">
    <source>
        <dbReference type="EMBL" id="EGU87020.1"/>
    </source>
</evidence>
<dbReference type="AlphaFoldDB" id="F9F7N9"/>
<proteinExistence type="predicted"/>
<protein>
    <submittedName>
        <fullName evidence="1">Uncharacterized protein</fullName>
    </submittedName>
</protein>
<reference evidence="1" key="1">
    <citation type="journal article" date="2012" name="Mol. Plant Microbe Interact.">
        <title>A highly conserved effector in Fusarium oxysporum is required for full virulence on Arabidopsis.</title>
        <authorList>
            <person name="Thatcher L.F."/>
            <person name="Gardiner D.M."/>
            <person name="Kazan K."/>
            <person name="Manners J."/>
        </authorList>
    </citation>
    <scope>NUCLEOTIDE SEQUENCE [LARGE SCALE GENOMIC DNA]</scope>
    <source>
        <strain evidence="1">Fo5176</strain>
    </source>
</reference>
<sequence>MTAIVVIVCLVLMIVGDTTYDDPLQIQPHH</sequence>
<organism evidence="1">
    <name type="scientific">Fusarium oxysporum (strain Fo5176)</name>
    <name type="common">Fusarium vascular wilt</name>
    <dbReference type="NCBI Taxonomy" id="660025"/>
    <lineage>
        <taxon>Eukaryota</taxon>
        <taxon>Fungi</taxon>
        <taxon>Dikarya</taxon>
        <taxon>Ascomycota</taxon>
        <taxon>Pezizomycotina</taxon>
        <taxon>Sordariomycetes</taxon>
        <taxon>Hypocreomycetidae</taxon>
        <taxon>Hypocreales</taxon>
        <taxon>Nectriaceae</taxon>
        <taxon>Fusarium</taxon>
        <taxon>Fusarium oxysporum species complex</taxon>
    </lineage>
</organism>
<dbReference type="EMBL" id="AFQF01000749">
    <property type="protein sequence ID" value="EGU87020.1"/>
    <property type="molecule type" value="Genomic_DNA"/>
</dbReference>
<name>F9F7N9_FUSOF</name>
<accession>F9F7N9</accession>
<gene>
    <name evidence="1" type="ORF">FOXB_02414</name>
</gene>